<accession>C1BEG1</accession>
<protein>
    <recommendedName>
        <fullName evidence="3">Movement protein TGBp3</fullName>
    </recommendedName>
    <alternativeName>
        <fullName evidence="12">Triple gene block 3 protein</fullName>
    </alternativeName>
</protein>
<feature type="transmembrane region" description="Helical" evidence="13">
    <location>
        <begin position="6"/>
        <end position="24"/>
    </location>
</feature>
<dbReference type="InterPro" id="IPR003411">
    <property type="entry name" value="TGBp3"/>
</dbReference>
<evidence type="ECO:0000256" key="2">
    <source>
        <dbReference type="ARBA" id="ARBA00010355"/>
    </source>
</evidence>
<evidence type="ECO:0000256" key="13">
    <source>
        <dbReference type="SAM" id="Phobius"/>
    </source>
</evidence>
<dbReference type="GO" id="GO:0046740">
    <property type="term" value="P:transport of virus in host, cell to cell"/>
    <property type="evidence" value="ECO:0007669"/>
    <property type="project" value="UniProtKB-KW"/>
</dbReference>
<keyword evidence="10" id="KW-1038">Host endoplasmic reticulum</keyword>
<proteinExistence type="inferred from homology"/>
<organism evidence="14 15">
    <name type="scientific">Robigovirus elaeis</name>
    <dbReference type="NCBI Taxonomy" id="185218"/>
    <lineage>
        <taxon>Viruses</taxon>
        <taxon>Riboviria</taxon>
        <taxon>Orthornavirae</taxon>
        <taxon>Kitrinoviricota</taxon>
        <taxon>Alsuviricetes</taxon>
        <taxon>Tymovirales</taxon>
        <taxon>Betaflexiviridae</taxon>
        <taxon>Quinvirinae</taxon>
        <taxon>Robigovirus</taxon>
    </lineage>
</organism>
<reference evidence="14 15" key="2">
    <citation type="journal article" date="2010" name="J. Phytopathol.">
        <title>Molecular Characterization and Detection of African Oil Palm Ringspot Virus.</title>
        <authorList>
            <person name="Lozano I."/>
            <person name="Morales F.J."/>
            <person name="Martinez A.K."/>
            <person name="Pena E.A."/>
        </authorList>
    </citation>
    <scope>NUCLEOTIDE SEQUENCE [LARGE SCALE GENOMIC DNA]</scope>
</reference>
<dbReference type="RefSeq" id="YP_002776350.1">
    <property type="nucleotide sequence ID" value="NC_012519.1"/>
</dbReference>
<evidence type="ECO:0000313" key="15">
    <source>
        <dbReference type="Proteomes" id="UP000201683"/>
    </source>
</evidence>
<dbReference type="EMBL" id="AY072921">
    <property type="protein sequence ID" value="ACO38638.1"/>
    <property type="molecule type" value="Genomic_RNA"/>
</dbReference>
<reference evidence="14 15" key="1">
    <citation type="journal article" date="2002" name="J. Phytopathol.">
        <title>Detection of a Fovea-like Virus in African Oil Palms Affected by a Lethal Ringspot Disease in South America.</title>
        <authorList>
            <person name="Morales F.J."/>
            <person name="Lozano I."/>
            <person name="Velasco A.C."/>
            <person name="Arroyave J.A."/>
        </authorList>
    </citation>
    <scope>NUCLEOTIDE SEQUENCE [LARGE SCALE GENOMIC DNA]</scope>
</reference>
<comment type="subcellular location">
    <subcellularLocation>
        <location evidence="1">Host endoplasmic reticulum membrane</location>
    </subcellularLocation>
</comment>
<keyword evidence="9 13" id="KW-0472">Membrane</keyword>
<comment type="similarity">
    <text evidence="2">Belongs to the Tymovirales TGBp3 protein family.</text>
</comment>
<dbReference type="KEGG" id="vg:7737252"/>
<evidence type="ECO:0000256" key="1">
    <source>
        <dbReference type="ARBA" id="ARBA00004625"/>
    </source>
</evidence>
<keyword evidence="5 13" id="KW-0812">Transmembrane</keyword>
<dbReference type="GeneID" id="7737252"/>
<evidence type="ECO:0000256" key="4">
    <source>
        <dbReference type="ARBA" id="ARBA00022448"/>
    </source>
</evidence>
<keyword evidence="6" id="KW-1043">Host membrane</keyword>
<evidence type="ECO:0000256" key="10">
    <source>
        <dbReference type="ARBA" id="ARBA00023184"/>
    </source>
</evidence>
<name>C1BEG1_9VIRU</name>
<evidence type="ECO:0000256" key="9">
    <source>
        <dbReference type="ARBA" id="ARBA00023136"/>
    </source>
</evidence>
<dbReference type="Pfam" id="PF02495">
    <property type="entry name" value="TGBp3"/>
    <property type="match status" value="1"/>
</dbReference>
<evidence type="ECO:0000256" key="12">
    <source>
        <dbReference type="ARBA" id="ARBA00033148"/>
    </source>
</evidence>
<evidence type="ECO:0000256" key="6">
    <source>
        <dbReference type="ARBA" id="ARBA00022870"/>
    </source>
</evidence>
<evidence type="ECO:0000256" key="3">
    <source>
        <dbReference type="ARBA" id="ARBA00013812"/>
    </source>
</evidence>
<dbReference type="Proteomes" id="UP000201683">
    <property type="component" value="Segment"/>
</dbReference>
<evidence type="ECO:0000256" key="8">
    <source>
        <dbReference type="ARBA" id="ARBA00023031"/>
    </source>
</evidence>
<evidence type="ECO:0000256" key="7">
    <source>
        <dbReference type="ARBA" id="ARBA00022989"/>
    </source>
</evidence>
<keyword evidence="4" id="KW-0813">Transport</keyword>
<keyword evidence="7 13" id="KW-1133">Transmembrane helix</keyword>
<keyword evidence="15" id="KW-1185">Reference proteome</keyword>
<dbReference type="OrthoDB" id="41633at10239"/>
<comment type="function">
    <text evidence="11">Plays a role in viral cell-to-cell propagation, by facilitating genome transport to neighboring plant cells through plasmosdesmata. May induce the formation of granular vesicles derived from the Endoplasmic reticulum, which align on actin filaments.</text>
</comment>
<evidence type="ECO:0000256" key="11">
    <source>
        <dbReference type="ARBA" id="ARBA00025270"/>
    </source>
</evidence>
<evidence type="ECO:0000256" key="5">
    <source>
        <dbReference type="ARBA" id="ARBA00022692"/>
    </source>
</evidence>
<sequence>MSPEVALLVVVIFTIATVIFTELFSSRGALGSQKGCYILVTGERALVSGCELNKHTLEIVRSLKPARHF</sequence>
<dbReference type="GO" id="GO:0044167">
    <property type="term" value="C:host cell endoplasmic reticulum membrane"/>
    <property type="evidence" value="ECO:0007669"/>
    <property type="project" value="UniProtKB-SubCell"/>
</dbReference>
<keyword evidence="8" id="KW-0916">Viral movement protein</keyword>
<evidence type="ECO:0000313" key="14">
    <source>
        <dbReference type="EMBL" id="ACO38638.1"/>
    </source>
</evidence>